<comment type="caution">
    <text evidence="4">The sequence shown here is derived from an EMBL/GenBank/DDBJ whole genome shotgun (WGS) entry which is preliminary data.</text>
</comment>
<evidence type="ECO:0000256" key="2">
    <source>
        <dbReference type="ARBA" id="ARBA00022991"/>
    </source>
</evidence>
<dbReference type="EMBL" id="AJTX02000005">
    <property type="protein sequence ID" value="KKI99516.1"/>
    <property type="molecule type" value="Genomic_DNA"/>
</dbReference>
<accession>A0A0M2PYQ5</accession>
<dbReference type="InterPro" id="IPR038719">
    <property type="entry name" value="Phycobilisome_asu/bsu_sf"/>
</dbReference>
<evidence type="ECO:0008006" key="6">
    <source>
        <dbReference type="Google" id="ProtNLM"/>
    </source>
</evidence>
<organism evidence="4 5">
    <name type="scientific">Prochlorothrix hollandica PCC 9006 = CALU 1027</name>
    <dbReference type="NCBI Taxonomy" id="317619"/>
    <lineage>
        <taxon>Bacteria</taxon>
        <taxon>Bacillati</taxon>
        <taxon>Cyanobacteriota</taxon>
        <taxon>Cyanophyceae</taxon>
        <taxon>Prochlorotrichales</taxon>
        <taxon>Prochlorotrichaceae</taxon>
        <taxon>Prochlorothrix</taxon>
    </lineage>
</organism>
<evidence type="ECO:0000313" key="4">
    <source>
        <dbReference type="EMBL" id="KKI99516.1"/>
    </source>
</evidence>
<evidence type="ECO:0000256" key="3">
    <source>
        <dbReference type="ARBA" id="ARBA00023307"/>
    </source>
</evidence>
<dbReference type="InterPro" id="IPR012128">
    <property type="entry name" value="Phycobilisome_asu/bsu"/>
</dbReference>
<dbReference type="GO" id="GO:0015979">
    <property type="term" value="P:photosynthesis"/>
    <property type="evidence" value="ECO:0007669"/>
    <property type="project" value="InterPro"/>
</dbReference>
<dbReference type="RefSeq" id="WP_016925653.1">
    <property type="nucleotide sequence ID" value="NZ_KB235942.1"/>
</dbReference>
<comment type="similarity">
    <text evidence="1">Belongs to the phycobiliprotein family.</text>
</comment>
<name>A0A0M2PYQ5_PROHO</name>
<evidence type="ECO:0000313" key="5">
    <source>
        <dbReference type="Proteomes" id="UP000034681"/>
    </source>
</evidence>
<gene>
    <name evidence="4" type="ORF">PROH_13065</name>
</gene>
<proteinExistence type="inferred from homology"/>
<dbReference type="AlphaFoldDB" id="A0A0M2PYQ5"/>
<sequence>MLSQFETLERITAEHYATDEELQFLLTYTESFNLRKATYQVLQSLETQIVQETYDKLAQAHPEVFQVKGQELSTKWKVDTTRVLRYIAAAVLLDDGESLRNRFLLWFQTLMKAFGVRRNCYLTYEVLKAVLQNNLMANQYRLIEPFLEMTQEVLGGTLEEFKAD</sequence>
<dbReference type="Proteomes" id="UP000034681">
    <property type="component" value="Unassembled WGS sequence"/>
</dbReference>
<keyword evidence="5" id="KW-1185">Reference proteome</keyword>
<evidence type="ECO:0000256" key="1">
    <source>
        <dbReference type="ARBA" id="ARBA00008182"/>
    </source>
</evidence>
<dbReference type="Pfam" id="PF00502">
    <property type="entry name" value="Phycobilisome"/>
    <property type="match status" value="1"/>
</dbReference>
<keyword evidence="2" id="KW-0157">Chromophore</keyword>
<dbReference type="STRING" id="317619.GCA_000332315_04337"/>
<protein>
    <recommendedName>
        <fullName evidence="6">Phycobilisome protein</fullName>
    </recommendedName>
</protein>
<keyword evidence="3" id="KW-0089">Bile pigment</keyword>
<dbReference type="SUPFAM" id="SSF46458">
    <property type="entry name" value="Globin-like"/>
    <property type="match status" value="1"/>
</dbReference>
<dbReference type="InterPro" id="IPR009050">
    <property type="entry name" value="Globin-like_sf"/>
</dbReference>
<dbReference type="eggNOG" id="ENOG5031SX7">
    <property type="taxonomic scope" value="Bacteria"/>
</dbReference>
<dbReference type="GO" id="GO:0030089">
    <property type="term" value="C:phycobilisome"/>
    <property type="evidence" value="ECO:0007669"/>
    <property type="project" value="InterPro"/>
</dbReference>
<dbReference type="OrthoDB" id="423955at2"/>
<dbReference type="Gene3D" id="1.10.490.20">
    <property type="entry name" value="Phycocyanins"/>
    <property type="match status" value="1"/>
</dbReference>
<reference evidence="4" key="1">
    <citation type="submission" date="2012-04" db="EMBL/GenBank/DDBJ databases">
        <authorList>
            <person name="Borisov I.G."/>
            <person name="Ivanikova N.V."/>
            <person name="Pinevich A.V."/>
        </authorList>
    </citation>
    <scope>NUCLEOTIDE SEQUENCE</scope>
    <source>
        <strain evidence="4">CALU 1027</strain>
    </source>
</reference>